<organism evidence="2 3">
    <name type="scientific">Streptomyces chryseus</name>
    <dbReference type="NCBI Taxonomy" id="68186"/>
    <lineage>
        <taxon>Bacteria</taxon>
        <taxon>Bacillati</taxon>
        <taxon>Actinomycetota</taxon>
        <taxon>Actinomycetes</taxon>
        <taxon>Kitasatosporales</taxon>
        <taxon>Streptomycetaceae</taxon>
        <taxon>Streptomyces</taxon>
    </lineage>
</organism>
<feature type="signal peptide" evidence="1">
    <location>
        <begin position="1"/>
        <end position="22"/>
    </location>
</feature>
<proteinExistence type="predicted"/>
<dbReference type="RefSeq" id="WP_138895139.1">
    <property type="nucleotide sequence ID" value="NZ_BMVO01000003.1"/>
</dbReference>
<accession>A0ABQ3DJQ6</accession>
<dbReference type="Proteomes" id="UP000599437">
    <property type="component" value="Unassembled WGS sequence"/>
</dbReference>
<sequence>MSTFLLAAMAATFIALVASVVAHRRATDVTADEHSTSCRHCAALRHPSQLATRAALSTIPGQKGGE</sequence>
<gene>
    <name evidence="2" type="ORF">GCM10010346_15870</name>
</gene>
<evidence type="ECO:0000256" key="1">
    <source>
        <dbReference type="SAM" id="SignalP"/>
    </source>
</evidence>
<protein>
    <recommendedName>
        <fullName evidence="4">Secreted protein</fullName>
    </recommendedName>
</protein>
<reference evidence="3" key="1">
    <citation type="journal article" date="2019" name="Int. J. Syst. Evol. Microbiol.">
        <title>The Global Catalogue of Microorganisms (GCM) 10K type strain sequencing project: providing services to taxonomists for standard genome sequencing and annotation.</title>
        <authorList>
            <consortium name="The Broad Institute Genomics Platform"/>
            <consortium name="The Broad Institute Genome Sequencing Center for Infectious Disease"/>
            <person name="Wu L."/>
            <person name="Ma J."/>
        </authorList>
    </citation>
    <scope>NUCLEOTIDE SEQUENCE [LARGE SCALE GENOMIC DNA]</scope>
    <source>
        <strain evidence="3">JCM 4737</strain>
    </source>
</reference>
<evidence type="ECO:0000313" key="2">
    <source>
        <dbReference type="EMBL" id="GHA93986.1"/>
    </source>
</evidence>
<feature type="chain" id="PRO_5046182270" description="Secreted protein" evidence="1">
    <location>
        <begin position="23"/>
        <end position="66"/>
    </location>
</feature>
<evidence type="ECO:0000313" key="3">
    <source>
        <dbReference type="Proteomes" id="UP000599437"/>
    </source>
</evidence>
<comment type="caution">
    <text evidence="2">The sequence shown here is derived from an EMBL/GenBank/DDBJ whole genome shotgun (WGS) entry which is preliminary data.</text>
</comment>
<name>A0ABQ3DJQ6_9ACTN</name>
<keyword evidence="3" id="KW-1185">Reference proteome</keyword>
<evidence type="ECO:0008006" key="4">
    <source>
        <dbReference type="Google" id="ProtNLM"/>
    </source>
</evidence>
<dbReference type="EMBL" id="BMVO01000003">
    <property type="protein sequence ID" value="GHA93986.1"/>
    <property type="molecule type" value="Genomic_DNA"/>
</dbReference>
<keyword evidence="1" id="KW-0732">Signal</keyword>